<evidence type="ECO:0000313" key="5">
    <source>
        <dbReference type="Proteomes" id="UP000028924"/>
    </source>
</evidence>
<dbReference type="InterPro" id="IPR045851">
    <property type="entry name" value="AMP-bd_C_sf"/>
</dbReference>
<reference evidence="6" key="2">
    <citation type="journal article" date="2018" name="Algal Res.">
        <title>Characterization of plant carbon substrate utilization by Auxenochlorella protothecoides.</title>
        <authorList>
            <person name="Vogler B.W."/>
            <person name="Starkenburg S.R."/>
            <person name="Sudasinghe N."/>
            <person name="Schambach J.Y."/>
            <person name="Rollin J.A."/>
            <person name="Pattathil S."/>
            <person name="Barry A.N."/>
        </authorList>
    </citation>
    <scope>NUCLEOTIDE SEQUENCE [LARGE SCALE GENOMIC DNA]</scope>
    <source>
        <strain evidence="6">UTEX 25</strain>
    </source>
</reference>
<dbReference type="Pfam" id="PF13193">
    <property type="entry name" value="AMP-binding_C"/>
    <property type="match status" value="1"/>
</dbReference>
<dbReference type="Pfam" id="PF00501">
    <property type="entry name" value="AMP-binding"/>
    <property type="match status" value="1"/>
</dbReference>
<dbReference type="Gene3D" id="3.40.50.12780">
    <property type="entry name" value="N-terminal domain of ligase-like"/>
    <property type="match status" value="1"/>
</dbReference>
<evidence type="ECO:0000313" key="4">
    <source>
        <dbReference type="EMBL" id="RMZ57115.1"/>
    </source>
</evidence>
<dbReference type="AlphaFoldDB" id="A0A087SFN0"/>
<evidence type="ECO:0000313" key="3">
    <source>
        <dbReference type="EMBL" id="KFM24534.1"/>
    </source>
</evidence>
<dbReference type="EMBL" id="KL662108">
    <property type="protein sequence ID" value="KFM24534.1"/>
    <property type="molecule type" value="Genomic_DNA"/>
</dbReference>
<dbReference type="PANTHER" id="PTHR43201:SF32">
    <property type="entry name" value="2-SUCCINYLBENZOATE--COA LIGASE, CHLOROPLASTIC_PEROXISOMAL"/>
    <property type="match status" value="1"/>
</dbReference>
<dbReference type="STRING" id="3075.A0A087SFN0"/>
<dbReference type="RefSeq" id="XP_011397422.1">
    <property type="nucleotide sequence ID" value="XM_011399120.1"/>
</dbReference>
<sequence length="356" mass="36403">MNLKLGLSSSDTFLHCTAFFHVGGLNWALTGLEAGASQVFLPDWSPAAALQMIKDAKVTAIALVPAMAYDLVAEARRKAGGATPAPLAGMRVVLVGAGRLEGATLAGLAALFPRAVVWAAYGLTECASSLTFACLREPGDDPGPASLAPARRQAGGWAVGRPPAGVEVAVLGGYGDVTRCGEGELVTRGPHIMMGYWADGGAHRSQSMAQGWLRTGDAGAVAEDGSVYLSGRLSDTIRSGGESVPAGLVEEALLAIHAVQEAVVVGLPDPRLGQTVAAVVVLRPEPTAGDASGPEISCTTSGAVLQRLRQGGALAGFQLPRSITIMGAGDIPRTATGKVRKQELVAQLQAVRASKL</sequence>
<gene>
    <name evidence="4" type="ORF">APUTEX25_002347</name>
    <name evidence="3" type="ORF">F751_1526</name>
</gene>
<dbReference type="Gene3D" id="3.30.300.30">
    <property type="match status" value="1"/>
</dbReference>
<evidence type="ECO:0000259" key="1">
    <source>
        <dbReference type="Pfam" id="PF00501"/>
    </source>
</evidence>
<evidence type="ECO:0000259" key="2">
    <source>
        <dbReference type="Pfam" id="PF13193"/>
    </source>
</evidence>
<dbReference type="CDD" id="cd04433">
    <property type="entry name" value="AFD_class_I"/>
    <property type="match status" value="1"/>
</dbReference>
<proteinExistence type="predicted"/>
<organism evidence="3 5">
    <name type="scientific">Auxenochlorella protothecoides</name>
    <name type="common">Green microalga</name>
    <name type="synonym">Chlorella protothecoides</name>
    <dbReference type="NCBI Taxonomy" id="3075"/>
    <lineage>
        <taxon>Eukaryota</taxon>
        <taxon>Viridiplantae</taxon>
        <taxon>Chlorophyta</taxon>
        <taxon>core chlorophytes</taxon>
        <taxon>Trebouxiophyceae</taxon>
        <taxon>Chlorellales</taxon>
        <taxon>Chlorellaceae</taxon>
        <taxon>Auxenochlorella</taxon>
    </lineage>
</organism>
<dbReference type="eggNOG" id="KOG1177">
    <property type="taxonomic scope" value="Eukaryota"/>
</dbReference>
<reference evidence="4" key="3">
    <citation type="submission" date="2018-10" db="EMBL/GenBank/DDBJ databases">
        <authorList>
            <person name="Hovde B."/>
            <person name="Zhang X."/>
        </authorList>
    </citation>
    <scope>NUCLEOTIDE SEQUENCE [LARGE SCALE GENOMIC DNA]</scope>
    <source>
        <strain evidence="4">UTEX 25</strain>
    </source>
</reference>
<dbReference type="Proteomes" id="UP000279271">
    <property type="component" value="Unassembled WGS sequence"/>
</dbReference>
<accession>A0A087SFN0</accession>
<dbReference type="InterPro" id="IPR042099">
    <property type="entry name" value="ANL_N_sf"/>
</dbReference>
<keyword evidence="3" id="KW-0436">Ligase</keyword>
<protein>
    <submittedName>
        <fullName evidence="3">2-succinylbenzoate-CoA ligase, chloroplastic/peroxisomal</fullName>
    </submittedName>
</protein>
<dbReference type="SUPFAM" id="SSF56801">
    <property type="entry name" value="Acetyl-CoA synthetase-like"/>
    <property type="match status" value="1"/>
</dbReference>
<dbReference type="OrthoDB" id="10253115at2759"/>
<dbReference type="EMBL" id="QOKY01000130">
    <property type="protein sequence ID" value="RMZ57115.1"/>
    <property type="molecule type" value="Genomic_DNA"/>
</dbReference>
<reference evidence="4" key="4">
    <citation type="submission" date="2018-11" db="EMBL/GenBank/DDBJ databases">
        <title>Characterization of plant carbon substrate utilization by Auxenochlorella protothecoides.</title>
        <authorList>
            <person name="Vogler B.W."/>
            <person name="Starkenburg S.R."/>
            <person name="Sudasinghe N."/>
            <person name="Schambach J.Y."/>
            <person name="Rollin J.A."/>
            <person name="Pattathil S."/>
            <person name="Barry A.N."/>
        </authorList>
    </citation>
    <scope>NUCLEOTIDE SEQUENCE [LARGE SCALE GENOMIC DNA]</scope>
    <source>
        <strain evidence="4">UTEX 25</strain>
    </source>
</reference>
<dbReference type="GO" id="GO:0031956">
    <property type="term" value="F:medium-chain fatty acid-CoA ligase activity"/>
    <property type="evidence" value="ECO:0007669"/>
    <property type="project" value="TreeGrafter"/>
</dbReference>
<evidence type="ECO:0000313" key="6">
    <source>
        <dbReference type="Proteomes" id="UP000279271"/>
    </source>
</evidence>
<dbReference type="InterPro" id="IPR000873">
    <property type="entry name" value="AMP-dep_synth/lig_dom"/>
</dbReference>
<dbReference type="GeneID" id="23612917"/>
<dbReference type="PANTHER" id="PTHR43201">
    <property type="entry name" value="ACYL-COA SYNTHETASE"/>
    <property type="match status" value="1"/>
</dbReference>
<dbReference type="Proteomes" id="UP000028924">
    <property type="component" value="Unassembled WGS sequence"/>
</dbReference>
<feature type="domain" description="AMP-dependent synthetase/ligase" evidence="1">
    <location>
        <begin position="6"/>
        <end position="197"/>
    </location>
</feature>
<dbReference type="GO" id="GO:0006631">
    <property type="term" value="P:fatty acid metabolic process"/>
    <property type="evidence" value="ECO:0007669"/>
    <property type="project" value="TreeGrafter"/>
</dbReference>
<keyword evidence="5" id="KW-1185">Reference proteome</keyword>
<feature type="domain" description="AMP-binding enzyme C-terminal" evidence="2">
    <location>
        <begin position="249"/>
        <end position="338"/>
    </location>
</feature>
<reference evidence="3 5" key="1">
    <citation type="journal article" date="2014" name="BMC Genomics">
        <title>Oil accumulation mechanisms of the oleaginous microalga Chlorella protothecoides revealed through its genome, transcriptomes, and proteomes.</title>
        <authorList>
            <person name="Gao C."/>
            <person name="Wang Y."/>
            <person name="Shen Y."/>
            <person name="Yan D."/>
            <person name="He X."/>
            <person name="Dai J."/>
            <person name="Wu Q."/>
        </authorList>
    </citation>
    <scope>NUCLEOTIDE SEQUENCE [LARGE SCALE GENOMIC DNA]</scope>
    <source>
        <strain evidence="3 5">0710</strain>
    </source>
</reference>
<dbReference type="InterPro" id="IPR025110">
    <property type="entry name" value="AMP-bd_C"/>
</dbReference>
<dbReference type="KEGG" id="apro:F751_1526"/>
<name>A0A087SFN0_AUXPR</name>